<dbReference type="EMBL" id="ACJN02000003">
    <property type="protein sequence ID" value="EFI33398.1"/>
    <property type="molecule type" value="Genomic_DNA"/>
</dbReference>
<proteinExistence type="predicted"/>
<name>D6SRT2_9BACT</name>
<reference evidence="1" key="1">
    <citation type="submission" date="2010-05" db="EMBL/GenBank/DDBJ databases">
        <title>The draft genome of Desulfonatronospira thiodismutans ASO3-1.</title>
        <authorList>
            <consortium name="US DOE Joint Genome Institute (JGI-PGF)"/>
            <person name="Lucas S."/>
            <person name="Copeland A."/>
            <person name="Lapidus A."/>
            <person name="Cheng J.-F."/>
            <person name="Bruce D."/>
            <person name="Goodwin L."/>
            <person name="Pitluck S."/>
            <person name="Chertkov O."/>
            <person name="Brettin T."/>
            <person name="Detter J.C."/>
            <person name="Han C."/>
            <person name="Land M.L."/>
            <person name="Hauser L."/>
            <person name="Kyrpides N."/>
            <person name="Mikhailova N."/>
            <person name="Muyzer G."/>
            <person name="Woyke T."/>
        </authorList>
    </citation>
    <scope>NUCLEOTIDE SEQUENCE [LARGE SCALE GENOMIC DNA]</scope>
    <source>
        <strain evidence="1">ASO3-1</strain>
    </source>
</reference>
<dbReference type="eggNOG" id="ENOG502ZV8Z">
    <property type="taxonomic scope" value="Bacteria"/>
</dbReference>
<protein>
    <recommendedName>
        <fullName evidence="3">CopG domain protein DNA-binding domain protein</fullName>
    </recommendedName>
</protein>
<dbReference type="CDD" id="cd21631">
    <property type="entry name" value="RHH_CopG_NikR-like"/>
    <property type="match status" value="1"/>
</dbReference>
<keyword evidence="2" id="KW-1185">Reference proteome</keyword>
<evidence type="ECO:0008006" key="3">
    <source>
        <dbReference type="Google" id="ProtNLM"/>
    </source>
</evidence>
<dbReference type="OrthoDB" id="5472032at2"/>
<comment type="caution">
    <text evidence="1">The sequence shown here is derived from an EMBL/GenBank/DDBJ whole genome shotgun (WGS) entry which is preliminary data.</text>
</comment>
<dbReference type="RefSeq" id="WP_008870755.1">
    <property type="nucleotide sequence ID" value="NZ_ACJN02000003.1"/>
</dbReference>
<sequence>MIRQIYDSRFKELENVLLDEGLCMKYYGYIMKGDHMQRTTIMLPRELKIRAYSKSRKMGVSLGQLIREALQKEIDSTEAGNGLQDCFYADKAVYQGDSPPDFSAEHDEYLYGESHDIR</sequence>
<dbReference type="Proteomes" id="UP000005496">
    <property type="component" value="Unassembled WGS sequence"/>
</dbReference>
<dbReference type="AlphaFoldDB" id="D6SRT2"/>
<gene>
    <name evidence="1" type="ORF">Dthio_PD0729</name>
</gene>
<accession>D6SRT2</accession>
<evidence type="ECO:0000313" key="2">
    <source>
        <dbReference type="Proteomes" id="UP000005496"/>
    </source>
</evidence>
<organism evidence="1 2">
    <name type="scientific">Desulfonatronospira thiodismutans ASO3-1</name>
    <dbReference type="NCBI Taxonomy" id="555779"/>
    <lineage>
        <taxon>Bacteria</taxon>
        <taxon>Pseudomonadati</taxon>
        <taxon>Thermodesulfobacteriota</taxon>
        <taxon>Desulfovibrionia</taxon>
        <taxon>Desulfovibrionales</taxon>
        <taxon>Desulfonatronovibrionaceae</taxon>
        <taxon>Desulfonatronospira</taxon>
    </lineage>
</organism>
<evidence type="ECO:0000313" key="1">
    <source>
        <dbReference type="EMBL" id="EFI33398.1"/>
    </source>
</evidence>